<dbReference type="Gene3D" id="3.40.630.10">
    <property type="entry name" value="Zn peptidases"/>
    <property type="match status" value="1"/>
</dbReference>
<gene>
    <name evidence="9" type="ORF">NQ502_06730</name>
</gene>
<keyword evidence="5" id="KW-0862">Zinc</keyword>
<keyword evidence="6" id="KW-0482">Metalloprotease</keyword>
<evidence type="ECO:0000256" key="3">
    <source>
        <dbReference type="ARBA" id="ARBA00022670"/>
    </source>
</evidence>
<evidence type="ECO:0000256" key="4">
    <source>
        <dbReference type="ARBA" id="ARBA00022801"/>
    </source>
</evidence>
<keyword evidence="10" id="KW-1185">Reference proteome</keyword>
<dbReference type="InterPro" id="IPR000834">
    <property type="entry name" value="Peptidase_M14"/>
</dbReference>
<dbReference type="RefSeq" id="WP_044983685.1">
    <property type="nucleotide sequence ID" value="NZ_CABLBR010000002.1"/>
</dbReference>
<feature type="domain" description="Peptidase M14" evidence="8">
    <location>
        <begin position="1"/>
        <end position="302"/>
    </location>
</feature>
<dbReference type="EMBL" id="CP102290">
    <property type="protein sequence ID" value="UWP60723.1"/>
    <property type="molecule type" value="Genomic_DNA"/>
</dbReference>
<comment type="similarity">
    <text evidence="2 7">Belongs to the peptidase M14 family.</text>
</comment>
<evidence type="ECO:0000256" key="7">
    <source>
        <dbReference type="PROSITE-ProRule" id="PRU01379"/>
    </source>
</evidence>
<keyword evidence="3" id="KW-0645">Protease</keyword>
<dbReference type="Proteomes" id="UP001060164">
    <property type="component" value="Chromosome"/>
</dbReference>
<dbReference type="SUPFAM" id="SSF53187">
    <property type="entry name" value="Zn-dependent exopeptidases"/>
    <property type="match status" value="1"/>
</dbReference>
<evidence type="ECO:0000313" key="10">
    <source>
        <dbReference type="Proteomes" id="UP001060164"/>
    </source>
</evidence>
<evidence type="ECO:0000256" key="6">
    <source>
        <dbReference type="ARBA" id="ARBA00023049"/>
    </source>
</evidence>
<keyword evidence="4" id="KW-0378">Hydrolase</keyword>
<name>A0ABY5VMN6_9FIRM</name>
<dbReference type="PROSITE" id="PS52035">
    <property type="entry name" value="PEPTIDASE_M14"/>
    <property type="match status" value="1"/>
</dbReference>
<accession>A0ABY5VMN6</accession>
<evidence type="ECO:0000256" key="5">
    <source>
        <dbReference type="ARBA" id="ARBA00022833"/>
    </source>
</evidence>
<dbReference type="GO" id="GO:0004180">
    <property type="term" value="F:carboxypeptidase activity"/>
    <property type="evidence" value="ECO:0007669"/>
    <property type="project" value="UniProtKB-KW"/>
</dbReference>
<evidence type="ECO:0000259" key="8">
    <source>
        <dbReference type="PROSITE" id="PS52035"/>
    </source>
</evidence>
<proteinExistence type="inferred from homology"/>
<protein>
    <submittedName>
        <fullName evidence="9">M14 family zinc carboxypeptidase</fullName>
    </submittedName>
</protein>
<evidence type="ECO:0000313" key="9">
    <source>
        <dbReference type="EMBL" id="UWP60723.1"/>
    </source>
</evidence>
<dbReference type="SMART" id="SM00631">
    <property type="entry name" value="Zn_pept"/>
    <property type="match status" value="1"/>
</dbReference>
<sequence>MSEACLYEWLKEKLNQLAYRYPERLRVAVRAVTADGREILEAVLGSTRSEYHVLIQASIHGREYMNTLLAVQQLEDALKYYHGLTERVCFHVLPMTNPDGVVISRQGIGGIRHAGLRKELEQCYLNDLCAGKADKDRGEYWKRWKANARGVDLNRNFDSGWRSFQGASMPSADHYKGPYPGSEPEVEAILSVAEEYPLACTLSYHSSGNVIYWDYGCGGELLERERKLARLAGRVTGYEQVSSIQDAQDAAGCSDYFVLERGIPSVTIENGAGECPLSMEEYPAIWSANRFLWPALARFFAG</sequence>
<evidence type="ECO:0000256" key="2">
    <source>
        <dbReference type="ARBA" id="ARBA00005988"/>
    </source>
</evidence>
<evidence type="ECO:0000256" key="1">
    <source>
        <dbReference type="ARBA" id="ARBA00001947"/>
    </source>
</evidence>
<dbReference type="PANTHER" id="PTHR11705:SF143">
    <property type="entry name" value="SLL0236 PROTEIN"/>
    <property type="match status" value="1"/>
</dbReference>
<dbReference type="Pfam" id="PF00246">
    <property type="entry name" value="Peptidase_M14"/>
    <property type="match status" value="1"/>
</dbReference>
<comment type="cofactor">
    <cofactor evidence="1">
        <name>Zn(2+)</name>
        <dbReference type="ChEBI" id="CHEBI:29105"/>
    </cofactor>
</comment>
<reference evidence="9" key="1">
    <citation type="journal article" date="2022" name="Cell">
        <title>Design, construction, and in vivo augmentation of a complex gut microbiome.</title>
        <authorList>
            <person name="Cheng A.G."/>
            <person name="Ho P.Y."/>
            <person name="Aranda-Diaz A."/>
            <person name="Jain S."/>
            <person name="Yu F.B."/>
            <person name="Meng X."/>
            <person name="Wang M."/>
            <person name="Iakiviak M."/>
            <person name="Nagashima K."/>
            <person name="Zhao A."/>
            <person name="Murugkar P."/>
            <person name="Patil A."/>
            <person name="Atabakhsh K."/>
            <person name="Weakley A."/>
            <person name="Yan J."/>
            <person name="Brumbaugh A.R."/>
            <person name="Higginbottom S."/>
            <person name="Dimas A."/>
            <person name="Shiver A.L."/>
            <person name="Deutschbauer A."/>
            <person name="Neff N."/>
            <person name="Sonnenburg J.L."/>
            <person name="Huang K.C."/>
            <person name="Fischbach M.A."/>
        </authorList>
    </citation>
    <scope>NUCLEOTIDE SEQUENCE</scope>
    <source>
        <strain evidence="9">DSM 19829</strain>
    </source>
</reference>
<organism evidence="9 10">
    <name type="scientific">Ruminococcus gauvreauii</name>
    <dbReference type="NCBI Taxonomy" id="438033"/>
    <lineage>
        <taxon>Bacteria</taxon>
        <taxon>Bacillati</taxon>
        <taxon>Bacillota</taxon>
        <taxon>Clostridia</taxon>
        <taxon>Eubacteriales</taxon>
        <taxon>Oscillospiraceae</taxon>
        <taxon>Ruminococcus</taxon>
    </lineage>
</organism>
<keyword evidence="9" id="KW-0121">Carboxypeptidase</keyword>
<comment type="caution">
    <text evidence="7">Lacks conserved residue(s) required for the propagation of feature annotation.</text>
</comment>
<dbReference type="PANTHER" id="PTHR11705">
    <property type="entry name" value="PROTEASE FAMILY M14 CARBOXYPEPTIDASE A,B"/>
    <property type="match status" value="1"/>
</dbReference>